<dbReference type="PANTHER" id="PTHR11630:SF48">
    <property type="entry name" value="DNA HELICASE MCM9"/>
    <property type="match status" value="1"/>
</dbReference>
<name>A0A1D3D4G0_9EIME</name>
<comment type="caution">
    <text evidence="5">The sequence shown here is derived from an EMBL/GenBank/DDBJ whole genome shotgun (WGS) entry which is preliminary data.</text>
</comment>
<evidence type="ECO:0000256" key="3">
    <source>
        <dbReference type="SAM" id="SignalP"/>
    </source>
</evidence>
<accession>A0A1D3D4G0</accession>
<evidence type="ECO:0000313" key="5">
    <source>
        <dbReference type="EMBL" id="OEH78341.1"/>
    </source>
</evidence>
<dbReference type="PANTHER" id="PTHR11630">
    <property type="entry name" value="DNA REPLICATION LICENSING FACTOR MCM FAMILY MEMBER"/>
    <property type="match status" value="1"/>
</dbReference>
<organism evidence="5 6">
    <name type="scientific">Cyclospora cayetanensis</name>
    <dbReference type="NCBI Taxonomy" id="88456"/>
    <lineage>
        <taxon>Eukaryota</taxon>
        <taxon>Sar</taxon>
        <taxon>Alveolata</taxon>
        <taxon>Apicomplexa</taxon>
        <taxon>Conoidasida</taxon>
        <taxon>Coccidia</taxon>
        <taxon>Eucoccidiorida</taxon>
        <taxon>Eimeriorina</taxon>
        <taxon>Eimeriidae</taxon>
        <taxon>Cyclospora</taxon>
    </lineage>
</organism>
<proteinExistence type="predicted"/>
<keyword evidence="6" id="KW-1185">Reference proteome</keyword>
<evidence type="ECO:0000256" key="2">
    <source>
        <dbReference type="ARBA" id="ARBA00022840"/>
    </source>
</evidence>
<dbReference type="Gene3D" id="3.40.50.300">
    <property type="entry name" value="P-loop containing nucleotide triphosphate hydrolases"/>
    <property type="match status" value="1"/>
</dbReference>
<evidence type="ECO:0000256" key="1">
    <source>
        <dbReference type="ARBA" id="ARBA00022741"/>
    </source>
</evidence>
<dbReference type="GO" id="GO:0017116">
    <property type="term" value="F:single-stranded DNA helicase activity"/>
    <property type="evidence" value="ECO:0007669"/>
    <property type="project" value="TreeGrafter"/>
</dbReference>
<dbReference type="InterPro" id="IPR001208">
    <property type="entry name" value="MCM_dom"/>
</dbReference>
<dbReference type="Pfam" id="PF00493">
    <property type="entry name" value="MCM"/>
    <property type="match status" value="1"/>
</dbReference>
<gene>
    <name evidence="5" type="ORF">cyc_03975</name>
</gene>
<dbReference type="GO" id="GO:0005524">
    <property type="term" value="F:ATP binding"/>
    <property type="evidence" value="ECO:0007669"/>
    <property type="project" value="UniProtKB-KW"/>
</dbReference>
<dbReference type="GO" id="GO:0005634">
    <property type="term" value="C:nucleus"/>
    <property type="evidence" value="ECO:0007669"/>
    <property type="project" value="UniProtKB-SubCell"/>
</dbReference>
<reference evidence="5 6" key="1">
    <citation type="journal article" date="2016" name="BMC Genomics">
        <title>Comparative genomics reveals Cyclospora cayetanensis possesses coccidia-like metabolism and invasion components but unique surface antigens.</title>
        <authorList>
            <person name="Liu S."/>
            <person name="Wang L."/>
            <person name="Zheng H."/>
            <person name="Xu Z."/>
            <person name="Roellig D.M."/>
            <person name="Li N."/>
            <person name="Frace M.A."/>
            <person name="Tang K."/>
            <person name="Arrowood M.J."/>
            <person name="Moss D.M."/>
            <person name="Zhang L."/>
            <person name="Feng Y."/>
            <person name="Xiao L."/>
        </authorList>
    </citation>
    <scope>NUCLEOTIDE SEQUENCE [LARGE SCALE GENOMIC DNA]</scope>
    <source>
        <strain evidence="5 6">CHN_HEN01</strain>
    </source>
</reference>
<protein>
    <submittedName>
        <fullName evidence="5">Mcm2 3 5 family DNA-dependent ATPase</fullName>
    </submittedName>
</protein>
<evidence type="ECO:0000313" key="6">
    <source>
        <dbReference type="Proteomes" id="UP000095192"/>
    </source>
</evidence>
<dbReference type="Proteomes" id="UP000095192">
    <property type="component" value="Unassembled WGS sequence"/>
</dbReference>
<dbReference type="SUPFAM" id="SSF52540">
    <property type="entry name" value="P-loop containing nucleoside triphosphate hydrolases"/>
    <property type="match status" value="1"/>
</dbReference>
<dbReference type="InterPro" id="IPR027417">
    <property type="entry name" value="P-loop_NTPase"/>
</dbReference>
<dbReference type="GO" id="GO:0016787">
    <property type="term" value="F:hydrolase activity"/>
    <property type="evidence" value="ECO:0007669"/>
    <property type="project" value="UniProtKB-KW"/>
</dbReference>
<dbReference type="EMBL" id="JROU02000773">
    <property type="protein sequence ID" value="OEH78341.1"/>
    <property type="molecule type" value="Genomic_DNA"/>
</dbReference>
<dbReference type="PRINTS" id="PR01657">
    <property type="entry name" value="MCMFAMILY"/>
</dbReference>
<dbReference type="InterPro" id="IPR031327">
    <property type="entry name" value="MCM"/>
</dbReference>
<feature type="chain" id="PRO_5008914141" evidence="3">
    <location>
        <begin position="20"/>
        <end position="126"/>
    </location>
</feature>
<dbReference type="PROSITE" id="PS50051">
    <property type="entry name" value="MCM_2"/>
    <property type="match status" value="1"/>
</dbReference>
<keyword evidence="3" id="KW-0732">Signal</keyword>
<evidence type="ECO:0000259" key="4">
    <source>
        <dbReference type="PROSITE" id="PS50051"/>
    </source>
</evidence>
<dbReference type="GO" id="GO:0003697">
    <property type="term" value="F:single-stranded DNA binding"/>
    <property type="evidence" value="ECO:0007669"/>
    <property type="project" value="TreeGrafter"/>
</dbReference>
<keyword evidence="2" id="KW-0067">ATP-binding</keyword>
<feature type="domain" description="MCM C-terminal AAA(+) ATPase" evidence="4">
    <location>
        <begin position="57"/>
        <end position="126"/>
    </location>
</feature>
<feature type="signal peptide" evidence="3">
    <location>
        <begin position="1"/>
        <end position="19"/>
    </location>
</feature>
<dbReference type="GO" id="GO:0000724">
    <property type="term" value="P:double-strand break repair via homologous recombination"/>
    <property type="evidence" value="ECO:0007669"/>
    <property type="project" value="TreeGrafter"/>
</dbReference>
<sequence length="126" mass="12923">MIALFLGALTAATAGNSSASRSIYFSLAIQEQANLSCCVQLQDSLLMPYQLQPLCFGCSAAGLTCAAVRDSSSEGAAGEWGLEGGALVLADGGICCLDDLGALKRDIQQTILEAMEQQSVSVAKAS</sequence>
<dbReference type="GO" id="GO:0042555">
    <property type="term" value="C:MCM complex"/>
    <property type="evidence" value="ECO:0007669"/>
    <property type="project" value="TreeGrafter"/>
</dbReference>
<dbReference type="AlphaFoldDB" id="A0A1D3D4G0"/>
<keyword evidence="1" id="KW-0547">Nucleotide-binding</keyword>
<dbReference type="VEuPathDB" id="ToxoDB:cyc_03975"/>
<dbReference type="InParanoid" id="A0A1D3D4G0"/>